<feature type="signal peptide" evidence="1">
    <location>
        <begin position="1"/>
        <end position="21"/>
    </location>
</feature>
<dbReference type="InterPro" id="IPR024618">
    <property type="entry name" value="DUF3857"/>
</dbReference>
<name>A0A2T3HI62_9SPHI</name>
<gene>
    <name evidence="4" type="ORF">C7T94_15050</name>
</gene>
<keyword evidence="5" id="KW-1185">Reference proteome</keyword>
<dbReference type="Pfam" id="PF01841">
    <property type="entry name" value="Transglut_core"/>
    <property type="match status" value="1"/>
</dbReference>
<sequence>MQFKFIPALLFAALSCYAASAQTPAKPKFSKFGKVDAAEFAVRAPGADSAAAAIKIFDVGSCYFDINPTSGGFAYVYERHLRYKINSKNAYDLANFEIGLYRNSGSSRETLDNMEAATYNLENGKVVSLKMGKDARFTENVDRSNSIKKYTLPNVKEGSIIEYKYSIKSDFIFTLRDWSFQAGYPTLYSEYTVTIPEYFRYKVMPTGFFPISIAKQENVNANYHIPGAGSVSTTAQYTKYVTENAPAIKTEAFITTLSDYTAKLEFELLATNFPGDYYRDYTGNWSKIVGELAADENFGGYVKPSGYTRNLATELVGSDTSAMNRTTRIFEHVKRSLKWNGHHRMYTSHTSIKTAFEKKTGNSADINLALATLLNDAKIPARAVLVSTRDNGAHPGYPMLSKFNNVVVQALVGKETYLLDATDPEHYPGMLATASLNHTGLRIGDTGAAWIPIEATAPARENYQYNLELSSENKLSGTLYHYNSGHKGVHRRNSYRQAASEPEFVKAFKADKPGLNILKYKVDALDSLQNPFVETMEVAIEEQVEEAGDLIYFNPLLFQRTKENPFTLEERKFPVDFAYPSEEVYRIVLTFPKNYTIEKTPKSQVFKLPDNTATFSFIFNQQDNQILITSKIAINKSMFSSDEYLDLKELFKNVVSKQAEQLVFKKI</sequence>
<dbReference type="InterPro" id="IPR002931">
    <property type="entry name" value="Transglutaminase-like"/>
</dbReference>
<feature type="chain" id="PRO_5015628710" evidence="1">
    <location>
        <begin position="22"/>
        <end position="667"/>
    </location>
</feature>
<evidence type="ECO:0000313" key="4">
    <source>
        <dbReference type="EMBL" id="PST82120.1"/>
    </source>
</evidence>
<comment type="caution">
    <text evidence="4">The sequence shown here is derived from an EMBL/GenBank/DDBJ whole genome shotgun (WGS) entry which is preliminary data.</text>
</comment>
<evidence type="ECO:0000313" key="5">
    <source>
        <dbReference type="Proteomes" id="UP000240912"/>
    </source>
</evidence>
<dbReference type="OrthoDB" id="98874at2"/>
<dbReference type="Proteomes" id="UP000240912">
    <property type="component" value="Unassembled WGS sequence"/>
</dbReference>
<evidence type="ECO:0000259" key="3">
    <source>
        <dbReference type="Pfam" id="PF12969"/>
    </source>
</evidence>
<dbReference type="Gene3D" id="2.60.120.1130">
    <property type="match status" value="1"/>
</dbReference>
<reference evidence="4 5" key="1">
    <citation type="submission" date="2018-03" db="EMBL/GenBank/DDBJ databases">
        <authorList>
            <person name="Keele B.F."/>
        </authorList>
    </citation>
    <scope>NUCLEOTIDE SEQUENCE [LARGE SCALE GENOMIC DNA]</scope>
    <source>
        <strain evidence="4 5">YL28-9</strain>
    </source>
</reference>
<dbReference type="RefSeq" id="WP_107216242.1">
    <property type="nucleotide sequence ID" value="NZ_KZ686270.1"/>
</dbReference>
<dbReference type="EMBL" id="PYLS01000006">
    <property type="protein sequence ID" value="PST82120.1"/>
    <property type="molecule type" value="Genomic_DNA"/>
</dbReference>
<proteinExistence type="predicted"/>
<evidence type="ECO:0000256" key="1">
    <source>
        <dbReference type="SAM" id="SignalP"/>
    </source>
</evidence>
<keyword evidence="1" id="KW-0732">Signal</keyword>
<feature type="domain" description="Transglutaminase-like" evidence="2">
    <location>
        <begin position="310"/>
        <end position="393"/>
    </location>
</feature>
<protein>
    <submittedName>
        <fullName evidence="4">Transglutaminase</fullName>
    </submittedName>
</protein>
<feature type="domain" description="DUF3857" evidence="3">
    <location>
        <begin position="76"/>
        <end position="203"/>
    </location>
</feature>
<dbReference type="AlphaFoldDB" id="A0A2T3HI62"/>
<dbReference type="PROSITE" id="PS51257">
    <property type="entry name" value="PROKAR_LIPOPROTEIN"/>
    <property type="match status" value="1"/>
</dbReference>
<dbReference type="Gene3D" id="3.10.620.30">
    <property type="match status" value="1"/>
</dbReference>
<accession>A0A2T3HI62</accession>
<organism evidence="4 5">
    <name type="scientific">Pedobacter yulinensis</name>
    <dbReference type="NCBI Taxonomy" id="2126353"/>
    <lineage>
        <taxon>Bacteria</taxon>
        <taxon>Pseudomonadati</taxon>
        <taxon>Bacteroidota</taxon>
        <taxon>Sphingobacteriia</taxon>
        <taxon>Sphingobacteriales</taxon>
        <taxon>Sphingobacteriaceae</taxon>
        <taxon>Pedobacter</taxon>
    </lineage>
</organism>
<dbReference type="Pfam" id="PF12969">
    <property type="entry name" value="DUF3857"/>
    <property type="match status" value="1"/>
</dbReference>
<dbReference type="Gene3D" id="2.60.40.3140">
    <property type="match status" value="1"/>
</dbReference>
<evidence type="ECO:0000259" key="2">
    <source>
        <dbReference type="Pfam" id="PF01841"/>
    </source>
</evidence>